<dbReference type="Pfam" id="PF04191">
    <property type="entry name" value="PEMT"/>
    <property type="match status" value="1"/>
</dbReference>
<dbReference type="EMBL" id="CP080095">
    <property type="protein sequence ID" value="QYD67945.1"/>
    <property type="molecule type" value="Genomic_DNA"/>
</dbReference>
<keyword evidence="2 5" id="KW-0812">Transmembrane</keyword>
<dbReference type="Gene3D" id="1.20.120.1630">
    <property type="match status" value="1"/>
</dbReference>
<evidence type="ECO:0000256" key="1">
    <source>
        <dbReference type="ARBA" id="ARBA00004127"/>
    </source>
</evidence>
<dbReference type="RefSeq" id="WP_219797313.1">
    <property type="nucleotide sequence ID" value="NZ_CP080095.1"/>
</dbReference>
<evidence type="ECO:0000256" key="4">
    <source>
        <dbReference type="ARBA" id="ARBA00023136"/>
    </source>
</evidence>
<dbReference type="Proteomes" id="UP000826462">
    <property type="component" value="Chromosome 1"/>
</dbReference>
<comment type="subcellular location">
    <subcellularLocation>
        <location evidence="1">Endomembrane system</location>
        <topology evidence="1">Multi-pass membrane protein</topology>
    </subcellularLocation>
</comment>
<dbReference type="InterPro" id="IPR052527">
    <property type="entry name" value="Metal_cation-efflux_comp"/>
</dbReference>
<evidence type="ECO:0000256" key="5">
    <source>
        <dbReference type="SAM" id="Phobius"/>
    </source>
</evidence>
<keyword evidence="7" id="KW-1185">Reference proteome</keyword>
<reference evidence="6 7" key="1">
    <citation type="submission" date="2021-07" db="EMBL/GenBank/DDBJ databases">
        <title>Paraburkholderia edwinii protects Aspergillus sp. from phenazines by acting as a toxin sponge.</title>
        <authorList>
            <person name="Dahlstrom K.M."/>
            <person name="Newman D.K."/>
        </authorList>
    </citation>
    <scope>NUCLEOTIDE SEQUENCE [LARGE SCALE GENOMIC DNA]</scope>
    <source>
        <strain evidence="6 7">Pe01</strain>
    </source>
</reference>
<evidence type="ECO:0000313" key="6">
    <source>
        <dbReference type="EMBL" id="QYD67945.1"/>
    </source>
</evidence>
<evidence type="ECO:0000256" key="2">
    <source>
        <dbReference type="ARBA" id="ARBA00022692"/>
    </source>
</evidence>
<organism evidence="6 7">
    <name type="scientific">Paraburkholderia edwinii</name>
    <dbReference type="NCBI Taxonomy" id="2861782"/>
    <lineage>
        <taxon>Bacteria</taxon>
        <taxon>Pseudomonadati</taxon>
        <taxon>Pseudomonadota</taxon>
        <taxon>Betaproteobacteria</taxon>
        <taxon>Burkholderiales</taxon>
        <taxon>Burkholderiaceae</taxon>
        <taxon>Paraburkholderia</taxon>
    </lineage>
</organism>
<dbReference type="InterPro" id="IPR007318">
    <property type="entry name" value="Phopholipid_MeTrfase"/>
</dbReference>
<gene>
    <name evidence="6" type="ORF">KZJ38_16775</name>
</gene>
<feature type="transmembrane region" description="Helical" evidence="5">
    <location>
        <begin position="37"/>
        <end position="56"/>
    </location>
</feature>
<feature type="transmembrane region" description="Helical" evidence="5">
    <location>
        <begin position="77"/>
        <end position="98"/>
    </location>
</feature>
<keyword evidence="4 5" id="KW-0472">Membrane</keyword>
<proteinExistence type="predicted"/>
<protein>
    <submittedName>
        <fullName evidence="6">Isoprenylcysteine carboxylmethyltransferase family protein</fullName>
    </submittedName>
</protein>
<evidence type="ECO:0000313" key="7">
    <source>
        <dbReference type="Proteomes" id="UP000826462"/>
    </source>
</evidence>
<name>A0ABX8ULP4_9BURK</name>
<evidence type="ECO:0000256" key="3">
    <source>
        <dbReference type="ARBA" id="ARBA00022989"/>
    </source>
</evidence>
<dbReference type="PANTHER" id="PTHR43847:SF1">
    <property type="entry name" value="BLL3993 PROTEIN"/>
    <property type="match status" value="1"/>
</dbReference>
<keyword evidence="3 5" id="KW-1133">Transmembrane helix</keyword>
<sequence length="194" mass="22625">MSQDLILFFWLAWAIGWRVASNKVKATVRRERRVSVMIRSVSVYLSLVLLTADWFWPTWIRFHFAWFFKRFIESKPLVEMSSVAVVCAGLGFATWARIQLAANWSGSVSIKKDHELVEAGPYRFVRHPIYTGLLVAIFGSTFCNGEYRGLAALLLVTIALWHKLKLEERWMSEIFGMRYERYKRRVAALIPFVL</sequence>
<dbReference type="PANTHER" id="PTHR43847">
    <property type="entry name" value="BLL3993 PROTEIN"/>
    <property type="match status" value="1"/>
</dbReference>
<accession>A0ABX8ULP4</accession>